<dbReference type="InterPro" id="IPR006665">
    <property type="entry name" value="OmpA-like"/>
</dbReference>
<dbReference type="Proteomes" id="UP000483379">
    <property type="component" value="Unassembled WGS sequence"/>
</dbReference>
<keyword evidence="2 4" id="KW-0472">Membrane</keyword>
<dbReference type="Pfam" id="PF00691">
    <property type="entry name" value="OmpA"/>
    <property type="match status" value="1"/>
</dbReference>
<dbReference type="EMBL" id="JAAIJQ010000080">
    <property type="protein sequence ID" value="NEV64240.1"/>
    <property type="molecule type" value="Genomic_DNA"/>
</dbReference>
<dbReference type="InterPro" id="IPR006664">
    <property type="entry name" value="OMP_bac"/>
</dbReference>
<dbReference type="PANTHER" id="PTHR30329:SF21">
    <property type="entry name" value="LIPOPROTEIN YIAD-RELATED"/>
    <property type="match status" value="1"/>
</dbReference>
<feature type="signal peptide" evidence="5">
    <location>
        <begin position="1"/>
        <end position="24"/>
    </location>
</feature>
<feature type="domain" description="OmpA-like" evidence="6">
    <location>
        <begin position="222"/>
        <end position="337"/>
    </location>
</feature>
<dbReference type="SUPFAM" id="SSF103088">
    <property type="entry name" value="OmpA-like"/>
    <property type="match status" value="1"/>
</dbReference>
<dbReference type="GO" id="GO:0009279">
    <property type="term" value="C:cell outer membrane"/>
    <property type="evidence" value="ECO:0007669"/>
    <property type="project" value="UniProtKB-SubCell"/>
</dbReference>
<dbReference type="RefSeq" id="WP_164454786.1">
    <property type="nucleotide sequence ID" value="NZ_JAAIJQ010000080.1"/>
</dbReference>
<dbReference type="Gene3D" id="3.30.1330.60">
    <property type="entry name" value="OmpA-like domain"/>
    <property type="match status" value="1"/>
</dbReference>
<dbReference type="PANTHER" id="PTHR30329">
    <property type="entry name" value="STATOR ELEMENT OF FLAGELLAR MOTOR COMPLEX"/>
    <property type="match status" value="1"/>
</dbReference>
<feature type="chain" id="PRO_5027071664" evidence="5">
    <location>
        <begin position="25"/>
        <end position="337"/>
    </location>
</feature>
<accession>A0A6M0K3D4</accession>
<dbReference type="PROSITE" id="PS51123">
    <property type="entry name" value="OMPA_2"/>
    <property type="match status" value="1"/>
</dbReference>
<reference evidence="7 8" key="1">
    <citation type="submission" date="2020-02" db="EMBL/GenBank/DDBJ databases">
        <title>Genome sequences of Thiorhodococcus mannitoliphagus and Thiorhodococcus minor, purple sulfur photosynthetic bacteria in the gammaproteobacterial family, Chromatiaceae.</title>
        <authorList>
            <person name="Aviles F.A."/>
            <person name="Meyer T.E."/>
            <person name="Kyndt J.A."/>
        </authorList>
    </citation>
    <scope>NUCLEOTIDE SEQUENCE [LARGE SCALE GENOMIC DNA]</scope>
    <source>
        <strain evidence="7 8">DSM 11518</strain>
    </source>
</reference>
<proteinExistence type="predicted"/>
<sequence>MKTSSLVVQILAMLLMALARPGMARDLSKDQPGARDIAGVPRFGGSVIIGYRASQFDEAEIPAGPWDKAKGAWQEAIEVEGRRTRIIYIAPPDASSLEVIRNYEQALAGSGYETIYQCSGYPECGEKVEQFYIDDSKGKKLTDSHLLKYVFSDTSVEEPRIYTARRGSSDGDSHVFVFAAFQDNFADSQAGDRVAVFVEEVLAKPMQDRMVLIDAEKMAKGLGEEGRIALYGIHFDFDKASIREESRSQLEEMARMLNEQPELEVYVVGHTDNKGTLDYNMDLSRRRAEAVVQALIQSYGILGARLMPMGVASLSPLATNTTEEGRALNRRVELVVK</sequence>
<evidence type="ECO:0000256" key="3">
    <source>
        <dbReference type="ARBA" id="ARBA00023237"/>
    </source>
</evidence>
<evidence type="ECO:0000256" key="2">
    <source>
        <dbReference type="ARBA" id="ARBA00023136"/>
    </source>
</evidence>
<dbReference type="InterPro" id="IPR032608">
    <property type="entry name" value="DUF4892"/>
</dbReference>
<evidence type="ECO:0000313" key="7">
    <source>
        <dbReference type="EMBL" id="NEV64240.1"/>
    </source>
</evidence>
<dbReference type="AlphaFoldDB" id="A0A6M0K3D4"/>
<evidence type="ECO:0000256" key="1">
    <source>
        <dbReference type="ARBA" id="ARBA00004442"/>
    </source>
</evidence>
<organism evidence="7 8">
    <name type="scientific">Thiorhodococcus minor</name>
    <dbReference type="NCBI Taxonomy" id="57489"/>
    <lineage>
        <taxon>Bacteria</taxon>
        <taxon>Pseudomonadati</taxon>
        <taxon>Pseudomonadota</taxon>
        <taxon>Gammaproteobacteria</taxon>
        <taxon>Chromatiales</taxon>
        <taxon>Chromatiaceae</taxon>
        <taxon>Thiorhodococcus</taxon>
    </lineage>
</organism>
<dbReference type="CDD" id="cd07185">
    <property type="entry name" value="OmpA_C-like"/>
    <property type="match status" value="1"/>
</dbReference>
<keyword evidence="5" id="KW-0732">Signal</keyword>
<evidence type="ECO:0000256" key="5">
    <source>
        <dbReference type="SAM" id="SignalP"/>
    </source>
</evidence>
<comment type="caution">
    <text evidence="7">The sequence shown here is derived from an EMBL/GenBank/DDBJ whole genome shotgun (WGS) entry which is preliminary data.</text>
</comment>
<dbReference type="InterPro" id="IPR050330">
    <property type="entry name" value="Bact_OuterMem_StrucFunc"/>
</dbReference>
<dbReference type="InterPro" id="IPR036737">
    <property type="entry name" value="OmpA-like_sf"/>
</dbReference>
<name>A0A6M0K3D4_9GAMM</name>
<gene>
    <name evidence="7" type="ORF">G3446_20520</name>
</gene>
<evidence type="ECO:0000256" key="4">
    <source>
        <dbReference type="PROSITE-ProRule" id="PRU00473"/>
    </source>
</evidence>
<dbReference type="PRINTS" id="PR01021">
    <property type="entry name" value="OMPADOMAIN"/>
</dbReference>
<keyword evidence="3" id="KW-0998">Cell outer membrane</keyword>
<keyword evidence="8" id="KW-1185">Reference proteome</keyword>
<evidence type="ECO:0000259" key="6">
    <source>
        <dbReference type="PROSITE" id="PS51123"/>
    </source>
</evidence>
<protein>
    <submittedName>
        <fullName evidence="7">DUF4892 domain-containing protein</fullName>
    </submittedName>
</protein>
<evidence type="ECO:0000313" key="8">
    <source>
        <dbReference type="Proteomes" id="UP000483379"/>
    </source>
</evidence>
<dbReference type="Pfam" id="PF16234">
    <property type="entry name" value="DUF4892"/>
    <property type="match status" value="1"/>
</dbReference>
<comment type="subcellular location">
    <subcellularLocation>
        <location evidence="1">Cell outer membrane</location>
    </subcellularLocation>
</comment>